<gene>
    <name evidence="2" type="ORF">MBM_06150</name>
</gene>
<proteinExistence type="predicted"/>
<name>K1WSV8_MARBU</name>
<evidence type="ECO:0000313" key="2">
    <source>
        <dbReference type="EMBL" id="EKD15522.1"/>
    </source>
</evidence>
<reference evidence="2 3" key="1">
    <citation type="journal article" date="2012" name="BMC Genomics">
        <title>Sequencing the genome of Marssonina brunnea reveals fungus-poplar co-evolution.</title>
        <authorList>
            <person name="Zhu S."/>
            <person name="Cao Y.-Z."/>
            <person name="Jiang C."/>
            <person name="Tan B.-Y."/>
            <person name="Wang Z."/>
            <person name="Feng S."/>
            <person name="Zhang L."/>
            <person name="Su X.-H."/>
            <person name="Brejova B."/>
            <person name="Vinar T."/>
            <person name="Xu M."/>
            <person name="Wang M.-X."/>
            <person name="Zhang S.-G."/>
            <person name="Huang M.-R."/>
            <person name="Wu R."/>
            <person name="Zhou Y."/>
        </authorList>
    </citation>
    <scope>NUCLEOTIDE SEQUENCE [LARGE SCALE GENOMIC DNA]</scope>
    <source>
        <strain evidence="2 3">MB_m1</strain>
    </source>
</reference>
<protein>
    <recommendedName>
        <fullName evidence="4">SRPBCC family protein</fullName>
    </recommendedName>
</protein>
<accession>K1WSV8</accession>
<evidence type="ECO:0008006" key="4">
    <source>
        <dbReference type="Google" id="ProtNLM"/>
    </source>
</evidence>
<dbReference type="RefSeq" id="XP_007294039.1">
    <property type="nucleotide sequence ID" value="XM_007293977.1"/>
</dbReference>
<dbReference type="Proteomes" id="UP000006753">
    <property type="component" value="Unassembled WGS sequence"/>
</dbReference>
<keyword evidence="1" id="KW-1133">Transmembrane helix</keyword>
<keyword evidence="1" id="KW-0812">Transmembrane</keyword>
<dbReference type="KEGG" id="mbe:MBM_06150"/>
<evidence type="ECO:0000256" key="1">
    <source>
        <dbReference type="SAM" id="Phobius"/>
    </source>
</evidence>
<dbReference type="SUPFAM" id="SSF55961">
    <property type="entry name" value="Bet v1-like"/>
    <property type="match status" value="1"/>
</dbReference>
<dbReference type="OrthoDB" id="509124at2759"/>
<dbReference type="AlphaFoldDB" id="K1WSV8"/>
<dbReference type="HOGENOM" id="CLU_1361137_0_0_1"/>
<sequence length="215" mass="24820">MPIAIIWGCVALAFGLTALMMFIMTIISVVRDSKLFEDVIPTSTIPRESAVFTSFANEKIRGNPDEVFAAVLDFDAYPTWSPYTDYKWRETDADGLPVPGCPGTLRLTVDDSVSRTIPVRLTALDRERRIISEITTLYPKWLLVSERVQEVLPIQGESEFCEYRTYFTYQGFAAYYLLLATREEMYEIQKQCASDLRYLFEEKIRVKGLKRFRTM</sequence>
<keyword evidence="1" id="KW-0472">Membrane</keyword>
<dbReference type="EMBL" id="JH921441">
    <property type="protein sequence ID" value="EKD15522.1"/>
    <property type="molecule type" value="Genomic_DNA"/>
</dbReference>
<organism evidence="2 3">
    <name type="scientific">Marssonina brunnea f. sp. multigermtubi (strain MB_m1)</name>
    <name type="common">Marssonina leaf spot fungus</name>
    <dbReference type="NCBI Taxonomy" id="1072389"/>
    <lineage>
        <taxon>Eukaryota</taxon>
        <taxon>Fungi</taxon>
        <taxon>Dikarya</taxon>
        <taxon>Ascomycota</taxon>
        <taxon>Pezizomycotina</taxon>
        <taxon>Leotiomycetes</taxon>
        <taxon>Helotiales</taxon>
        <taxon>Drepanopezizaceae</taxon>
        <taxon>Drepanopeziza</taxon>
    </lineage>
</organism>
<dbReference type="GeneID" id="18762085"/>
<feature type="transmembrane region" description="Helical" evidence="1">
    <location>
        <begin position="6"/>
        <end position="30"/>
    </location>
</feature>
<dbReference type="OMA" id="QGFAAYY"/>
<dbReference type="InParanoid" id="K1WSV8"/>
<evidence type="ECO:0000313" key="3">
    <source>
        <dbReference type="Proteomes" id="UP000006753"/>
    </source>
</evidence>
<keyword evidence="3" id="KW-1185">Reference proteome</keyword>